<dbReference type="Pfam" id="PF14559">
    <property type="entry name" value="TPR_19"/>
    <property type="match status" value="1"/>
</dbReference>
<dbReference type="PANTHER" id="PTHR46208:SF1">
    <property type="entry name" value="MITOCHONDRIAL IMPORT RECEPTOR SUBUNIT TOM70"/>
    <property type="match status" value="1"/>
</dbReference>
<evidence type="ECO:0000256" key="9">
    <source>
        <dbReference type="ARBA" id="ARBA00038030"/>
    </source>
</evidence>
<dbReference type="Pfam" id="PF13432">
    <property type="entry name" value="TPR_16"/>
    <property type="match status" value="2"/>
</dbReference>
<dbReference type="GO" id="GO:0030150">
    <property type="term" value="P:protein import into mitochondrial matrix"/>
    <property type="evidence" value="ECO:0007669"/>
    <property type="project" value="TreeGrafter"/>
</dbReference>
<dbReference type="Gene3D" id="1.25.40.10">
    <property type="entry name" value="Tetratricopeptide repeat domain"/>
    <property type="match status" value="2"/>
</dbReference>
<evidence type="ECO:0000256" key="1">
    <source>
        <dbReference type="ARBA" id="ARBA00004572"/>
    </source>
</evidence>
<evidence type="ECO:0000256" key="7">
    <source>
        <dbReference type="ARBA" id="ARBA00023128"/>
    </source>
</evidence>
<protein>
    <submittedName>
        <fullName evidence="11">Uncharacterized protein</fullName>
    </submittedName>
</protein>
<evidence type="ECO:0000256" key="5">
    <source>
        <dbReference type="ARBA" id="ARBA00022803"/>
    </source>
</evidence>
<feature type="region of interest" description="Disordered" evidence="10">
    <location>
        <begin position="33"/>
        <end position="53"/>
    </location>
</feature>
<dbReference type="AlphaFoldDB" id="E6Q5E8"/>
<dbReference type="GO" id="GO:0005741">
    <property type="term" value="C:mitochondrial outer membrane"/>
    <property type="evidence" value="ECO:0007669"/>
    <property type="project" value="UniProtKB-SubCell"/>
</dbReference>
<dbReference type="PROSITE" id="PS50005">
    <property type="entry name" value="TPR"/>
    <property type="match status" value="3"/>
</dbReference>
<evidence type="ECO:0000256" key="8">
    <source>
        <dbReference type="ARBA" id="ARBA00023136"/>
    </source>
</evidence>
<organism evidence="11">
    <name type="scientific">mine drainage metagenome</name>
    <dbReference type="NCBI Taxonomy" id="410659"/>
    <lineage>
        <taxon>unclassified sequences</taxon>
        <taxon>metagenomes</taxon>
        <taxon>ecological metagenomes</taxon>
    </lineage>
</organism>
<dbReference type="GO" id="GO:0045039">
    <property type="term" value="P:protein insertion into mitochondrial inner membrane"/>
    <property type="evidence" value="ECO:0007669"/>
    <property type="project" value="TreeGrafter"/>
</dbReference>
<reference evidence="11" key="1">
    <citation type="submission" date="2009-10" db="EMBL/GenBank/DDBJ databases">
        <title>Diversity of trophic interactions inside an arsenic-rich microbial ecosystem.</title>
        <authorList>
            <person name="Bertin P.N."/>
            <person name="Heinrich-Salmeron A."/>
            <person name="Pelletier E."/>
            <person name="Goulhen-Chollet F."/>
            <person name="Arsene-Ploetze F."/>
            <person name="Gallien S."/>
            <person name="Calteau A."/>
            <person name="Vallenet D."/>
            <person name="Casiot C."/>
            <person name="Chane-Woon-Ming B."/>
            <person name="Giloteaux L."/>
            <person name="Barakat M."/>
            <person name="Bonnefoy V."/>
            <person name="Bruneel O."/>
            <person name="Chandler M."/>
            <person name="Cleiss J."/>
            <person name="Duran R."/>
            <person name="Elbaz-Poulichet F."/>
            <person name="Fonknechten N."/>
            <person name="Lauga B."/>
            <person name="Mornico D."/>
            <person name="Ortet P."/>
            <person name="Schaeffer C."/>
            <person name="Siguier P."/>
            <person name="Alexander Thil Smith A."/>
            <person name="Van Dorsselaer A."/>
            <person name="Weissenbach J."/>
            <person name="Medigue C."/>
            <person name="Le Paslier D."/>
        </authorList>
    </citation>
    <scope>NUCLEOTIDE SEQUENCE</scope>
</reference>
<evidence type="ECO:0000313" key="11">
    <source>
        <dbReference type="EMBL" id="CBI02414.1"/>
    </source>
</evidence>
<dbReference type="GO" id="GO:0008320">
    <property type="term" value="F:protein transmembrane transporter activity"/>
    <property type="evidence" value="ECO:0007669"/>
    <property type="project" value="TreeGrafter"/>
</dbReference>
<sequence>MKRLRLAALVALFLGALVLAATPQASAGLFGHKKAAATPSPSPSALPTATPEPPSIAIPRLQARLKAHPTDRQAALELAGVYLSAGKPEQALSLTQQLLQAGNKDARIYYLDGYAQELVGNAGAALADFQSASDLDPTNVGVLSQLADLYARTGKFDLAERVAKRAIVFHKKSSQAYVALGAVYADQQKFDKALAEFAIAQKLSPKDPTPSLQSAQIYEQQKQIPKALAAIHSALAIAPGDLDLLLFRASLYAAQHNDAKTILAYDDAEYAATNDQDRVKVLMEKATYFIGEKKFPQALAIFQDALKKFPNSAIAHGAIGDYYAQQKDLKDARAQWLAALKIDPSNPAVLARLAQDALDRHDVVDATPYLTKLVKVRPSAQSYAMLGQVYFYRKLYSKARVACEQSFQADRQPNTLSCIAGADYHLHNYGEAAQIFDALDRNAPGYLDRQPDMLMVAAKTYAHNNEKAKAILAYRRLLRVVARNSPSYHQAIAGLAALSKKPASRR</sequence>
<feature type="compositionally biased region" description="Pro residues" evidence="10">
    <location>
        <begin position="40"/>
        <end position="53"/>
    </location>
</feature>
<keyword evidence="7" id="KW-0496">Mitochondrion</keyword>
<gene>
    <name evidence="11" type="ORF">CARN4_2371</name>
</gene>
<evidence type="ECO:0000256" key="3">
    <source>
        <dbReference type="ARBA" id="ARBA00022737"/>
    </source>
</evidence>
<keyword evidence="2" id="KW-0812">Transmembrane</keyword>
<evidence type="ECO:0000256" key="4">
    <source>
        <dbReference type="ARBA" id="ARBA00022787"/>
    </source>
</evidence>
<keyword evidence="6" id="KW-1133">Transmembrane helix</keyword>
<dbReference type="GO" id="GO:0030943">
    <property type="term" value="F:mitochondrion targeting sequence binding"/>
    <property type="evidence" value="ECO:0007669"/>
    <property type="project" value="TreeGrafter"/>
</dbReference>
<dbReference type="SUPFAM" id="SSF48452">
    <property type="entry name" value="TPR-like"/>
    <property type="match status" value="3"/>
</dbReference>
<accession>E6Q5E8</accession>
<name>E6Q5E8_9ZZZZ</name>
<proteinExistence type="inferred from homology"/>
<evidence type="ECO:0000256" key="2">
    <source>
        <dbReference type="ARBA" id="ARBA00022692"/>
    </source>
</evidence>
<keyword evidence="8" id="KW-0472">Membrane</keyword>
<dbReference type="PANTHER" id="PTHR46208">
    <property type="entry name" value="MITOCHONDRIAL IMPORT RECEPTOR SUBUNIT TOM70"/>
    <property type="match status" value="1"/>
</dbReference>
<keyword evidence="3" id="KW-0677">Repeat</keyword>
<comment type="similarity">
    <text evidence="9">Belongs to the Tom70 family.</text>
</comment>
<dbReference type="InterPro" id="IPR019734">
    <property type="entry name" value="TPR_rpt"/>
</dbReference>
<comment type="caution">
    <text evidence="11">The sequence shown here is derived from an EMBL/GenBank/DDBJ whole genome shotgun (WGS) entry which is preliminary data.</text>
</comment>
<keyword evidence="4" id="KW-1000">Mitochondrion outer membrane</keyword>
<dbReference type="InterPro" id="IPR011990">
    <property type="entry name" value="TPR-like_helical_dom_sf"/>
</dbReference>
<evidence type="ECO:0000256" key="10">
    <source>
        <dbReference type="SAM" id="MobiDB-lite"/>
    </source>
</evidence>
<dbReference type="EMBL" id="CABO01000037">
    <property type="protein sequence ID" value="CBI02414.1"/>
    <property type="molecule type" value="Genomic_DNA"/>
</dbReference>
<evidence type="ECO:0000256" key="6">
    <source>
        <dbReference type="ARBA" id="ARBA00022989"/>
    </source>
</evidence>
<dbReference type="SMART" id="SM00028">
    <property type="entry name" value="TPR"/>
    <property type="match status" value="9"/>
</dbReference>
<comment type="subcellular location">
    <subcellularLocation>
        <location evidence="1">Mitochondrion outer membrane</location>
        <topology evidence="1">Single-pass membrane protein</topology>
    </subcellularLocation>
</comment>
<keyword evidence="5" id="KW-0802">TPR repeat</keyword>